<gene>
    <name evidence="1" type="ORF">SNA_17830</name>
</gene>
<reference evidence="1 2" key="1">
    <citation type="submission" date="2014-09" db="EMBL/GenBank/DDBJ databases">
        <title>Draft genome sequence of Streptomyces natalensis ATCC 27448, producer of the antifungal pimaricin.</title>
        <authorList>
            <person name="Mendes M.V."/>
            <person name="Beites T."/>
            <person name="Pires S."/>
            <person name="Santos C.L."/>
            <person name="Moradas-Ferreira P."/>
        </authorList>
    </citation>
    <scope>NUCLEOTIDE SEQUENCE [LARGE SCALE GENOMIC DNA]</scope>
    <source>
        <strain evidence="1 2">ATCC 27448</strain>
    </source>
</reference>
<sequence>MTIAPETPEEFINQLGTAALNFGTYARINGAEDLETAATYLSGAIGSTGAKRRTLLNQAVKYLANTSDMVDEYRLMV</sequence>
<dbReference type="RefSeq" id="WP_030064818.1">
    <property type="nucleotide sequence ID" value="NZ_JRKI01000026.1"/>
</dbReference>
<dbReference type="PATRIC" id="fig|1240678.4.peg.3753"/>
<dbReference type="EMBL" id="JRKI01000026">
    <property type="protein sequence ID" value="KIZ16853.1"/>
    <property type="molecule type" value="Genomic_DNA"/>
</dbReference>
<dbReference type="AlphaFoldDB" id="A0A0D7CKZ6"/>
<evidence type="ECO:0000313" key="1">
    <source>
        <dbReference type="EMBL" id="KIZ16853.1"/>
    </source>
</evidence>
<proteinExistence type="predicted"/>
<dbReference type="Proteomes" id="UP000032458">
    <property type="component" value="Unassembled WGS sequence"/>
</dbReference>
<name>A0A0D7CKZ6_9ACTN</name>
<protein>
    <submittedName>
        <fullName evidence="1">Uncharacterized protein</fullName>
    </submittedName>
</protein>
<comment type="caution">
    <text evidence="1">The sequence shown here is derived from an EMBL/GenBank/DDBJ whole genome shotgun (WGS) entry which is preliminary data.</text>
</comment>
<evidence type="ECO:0000313" key="2">
    <source>
        <dbReference type="Proteomes" id="UP000032458"/>
    </source>
</evidence>
<keyword evidence="2" id="KW-1185">Reference proteome</keyword>
<accession>A0A0D7CKZ6</accession>
<organism evidence="1 2">
    <name type="scientific">Streptomyces natalensis ATCC 27448</name>
    <dbReference type="NCBI Taxonomy" id="1240678"/>
    <lineage>
        <taxon>Bacteria</taxon>
        <taxon>Bacillati</taxon>
        <taxon>Actinomycetota</taxon>
        <taxon>Actinomycetes</taxon>
        <taxon>Kitasatosporales</taxon>
        <taxon>Streptomycetaceae</taxon>
        <taxon>Streptomyces</taxon>
    </lineage>
</organism>